<evidence type="ECO:0000313" key="3">
    <source>
        <dbReference type="Proteomes" id="UP000015103"/>
    </source>
</evidence>
<dbReference type="AlphaFoldDB" id="T1I5D8"/>
<sequence length="322" mass="36871">MNIGKVFGKILGKSKKKKVIHTEDEVTSGSELSEPEWSGFEEFSFLGNPWDDSIRPEKQDNNVPIFRSGNYDFSNQGHFPSVDEVRKRLLQAEQAHKLWKIRNRLKKYGLAPSKELLDIELDTRGPHKWDYILKLPIVERYVSMIKYIRTLAAKEAAIRGHTGTITSETTFEEIEKLHKKLRLDFTLDAKGNPSNISVGEDSSSSQSEQEVDEQNTEHKEDVSFSGNIFRTGSRDKTESFWGKEGECSLPSTSVNILKEIYSFKGRNRKQTHSMPSTEYETFHTCSSTEGSIYEEASDYTQDQETNSGVSFGIREKYLDRKE</sequence>
<dbReference type="Proteomes" id="UP000015103">
    <property type="component" value="Unassembled WGS sequence"/>
</dbReference>
<reference evidence="2" key="1">
    <citation type="submission" date="2015-05" db="UniProtKB">
        <authorList>
            <consortium name="EnsemblMetazoa"/>
        </authorList>
    </citation>
    <scope>IDENTIFICATION</scope>
</reference>
<dbReference type="EMBL" id="ACPB03003258">
    <property type="status" value="NOT_ANNOTATED_CDS"/>
    <property type="molecule type" value="Genomic_DNA"/>
</dbReference>
<feature type="compositionally biased region" description="Low complexity" evidence="1">
    <location>
        <begin position="197"/>
        <end position="208"/>
    </location>
</feature>
<evidence type="ECO:0000256" key="1">
    <source>
        <dbReference type="SAM" id="MobiDB-lite"/>
    </source>
</evidence>
<evidence type="ECO:0000313" key="2">
    <source>
        <dbReference type="EnsemblMetazoa" id="RPRC011507-PA"/>
    </source>
</evidence>
<feature type="region of interest" description="Disordered" evidence="1">
    <location>
        <begin position="193"/>
        <end position="222"/>
    </location>
</feature>
<accession>T1I5D8</accession>
<dbReference type="EnsemblMetazoa" id="RPRC011507-RA">
    <property type="protein sequence ID" value="RPRC011507-PA"/>
    <property type="gene ID" value="RPRC011507"/>
</dbReference>
<keyword evidence="3" id="KW-1185">Reference proteome</keyword>
<dbReference type="InParanoid" id="T1I5D8"/>
<protein>
    <submittedName>
        <fullName evidence="2">Uncharacterized protein</fullName>
    </submittedName>
</protein>
<dbReference type="HOGENOM" id="CLU_864115_0_0_1"/>
<dbReference type="VEuPathDB" id="VectorBase:RPRC011507"/>
<name>T1I5D8_RHOPR</name>
<organism evidence="2 3">
    <name type="scientific">Rhodnius prolixus</name>
    <name type="common">Triatomid bug</name>
    <dbReference type="NCBI Taxonomy" id="13249"/>
    <lineage>
        <taxon>Eukaryota</taxon>
        <taxon>Metazoa</taxon>
        <taxon>Ecdysozoa</taxon>
        <taxon>Arthropoda</taxon>
        <taxon>Hexapoda</taxon>
        <taxon>Insecta</taxon>
        <taxon>Pterygota</taxon>
        <taxon>Neoptera</taxon>
        <taxon>Paraneoptera</taxon>
        <taxon>Hemiptera</taxon>
        <taxon>Heteroptera</taxon>
        <taxon>Panheteroptera</taxon>
        <taxon>Cimicomorpha</taxon>
        <taxon>Reduviidae</taxon>
        <taxon>Triatominae</taxon>
        <taxon>Rhodnius</taxon>
    </lineage>
</organism>
<proteinExistence type="predicted"/>